<evidence type="ECO:0000313" key="3">
    <source>
        <dbReference type="Proteomes" id="UP000007519"/>
    </source>
</evidence>
<dbReference type="PANTHER" id="PTHR43031">
    <property type="entry name" value="FAD-DEPENDENT OXIDOREDUCTASE"/>
    <property type="match status" value="1"/>
</dbReference>
<dbReference type="InterPro" id="IPR050229">
    <property type="entry name" value="GlpE_sulfurtransferase"/>
</dbReference>
<protein>
    <submittedName>
        <fullName evidence="2">Rhodanese domain protein</fullName>
    </submittedName>
</protein>
<dbReference type="CDD" id="cd00158">
    <property type="entry name" value="RHOD"/>
    <property type="match status" value="1"/>
</dbReference>
<dbReference type="InterPro" id="IPR036873">
    <property type="entry name" value="Rhodanese-like_dom_sf"/>
</dbReference>
<feature type="domain" description="Rhodanese" evidence="1">
    <location>
        <begin position="21"/>
        <end position="83"/>
    </location>
</feature>
<dbReference type="Gene3D" id="3.40.250.10">
    <property type="entry name" value="Rhodanese-like domain"/>
    <property type="match status" value="1"/>
</dbReference>
<dbReference type="PANTHER" id="PTHR43031:SF1">
    <property type="entry name" value="PYRIDINE NUCLEOTIDE-DISULPHIDE OXIDOREDUCTASE"/>
    <property type="match status" value="1"/>
</dbReference>
<gene>
    <name evidence="2" type="ordered locus">SGRA_0364</name>
</gene>
<dbReference type="SUPFAM" id="SSF52821">
    <property type="entry name" value="Rhodanese/Cell cycle control phosphatase"/>
    <property type="match status" value="1"/>
</dbReference>
<dbReference type="PROSITE" id="PS50206">
    <property type="entry name" value="RHODANESE_3"/>
    <property type="match status" value="1"/>
</dbReference>
<dbReference type="SMART" id="SM00450">
    <property type="entry name" value="RHOD"/>
    <property type="match status" value="1"/>
</dbReference>
<dbReference type="Pfam" id="PF00581">
    <property type="entry name" value="Rhodanese"/>
    <property type="match status" value="1"/>
</dbReference>
<dbReference type="EMBL" id="CP002831">
    <property type="protein sequence ID" value="AFC23103.1"/>
    <property type="molecule type" value="Genomic_DNA"/>
</dbReference>
<name>H6L7S1_SAPGL</name>
<evidence type="ECO:0000313" key="2">
    <source>
        <dbReference type="EMBL" id="AFC23103.1"/>
    </source>
</evidence>
<dbReference type="eggNOG" id="COG0607">
    <property type="taxonomic scope" value="Bacteria"/>
</dbReference>
<dbReference type="Proteomes" id="UP000007519">
    <property type="component" value="Chromosome"/>
</dbReference>
<keyword evidence="3" id="KW-1185">Reference proteome</keyword>
<dbReference type="InterPro" id="IPR001763">
    <property type="entry name" value="Rhodanese-like_dom"/>
</dbReference>
<dbReference type="RefSeq" id="WP_014373350.1">
    <property type="nucleotide sequence ID" value="NC_016940.1"/>
</dbReference>
<accession>H6L7S1</accession>
<dbReference type="KEGG" id="sgn:SGRA_0364"/>
<evidence type="ECO:0000259" key="1">
    <source>
        <dbReference type="PROSITE" id="PS50206"/>
    </source>
</evidence>
<dbReference type="STRING" id="984262.SGRA_0364"/>
<reference evidence="2 3" key="1">
    <citation type="journal article" date="2012" name="Stand. Genomic Sci.">
        <title>Complete genome sequencing and analysis of Saprospira grandis str. Lewin, a predatory marine bacterium.</title>
        <authorList>
            <person name="Saw J.H."/>
            <person name="Yuryev A."/>
            <person name="Kanbe M."/>
            <person name="Hou S."/>
            <person name="Young A.G."/>
            <person name="Aizawa S."/>
            <person name="Alam M."/>
        </authorList>
    </citation>
    <scope>NUCLEOTIDE SEQUENCE [LARGE SCALE GENOMIC DNA]</scope>
    <source>
        <strain evidence="2 3">Lewin</strain>
    </source>
</reference>
<organism evidence="2 3">
    <name type="scientific">Saprospira grandis (strain Lewin)</name>
    <dbReference type="NCBI Taxonomy" id="984262"/>
    <lineage>
        <taxon>Bacteria</taxon>
        <taxon>Pseudomonadati</taxon>
        <taxon>Bacteroidota</taxon>
        <taxon>Saprospiria</taxon>
        <taxon>Saprospirales</taxon>
        <taxon>Saprospiraceae</taxon>
        <taxon>Saprospira</taxon>
    </lineage>
</organism>
<dbReference type="HOGENOM" id="CLU_089574_15_4_10"/>
<sequence>MGFFDFLFKPQELPQEVKDAIEKGCPIVDVRTPMEYGMGHIEGSINMPLGNLADFQAKLKQLPGPIITCCRSGNRSGQAANQLNAWGIKAVNGGAWTSLNKQL</sequence>
<proteinExistence type="predicted"/>
<dbReference type="OrthoDB" id="9808735at2"/>
<dbReference type="AlphaFoldDB" id="H6L7S1"/>